<organism evidence="1 2">
    <name type="scientific">Faecalibacillus intestinalis</name>
    <dbReference type="NCBI Taxonomy" id="1982626"/>
    <lineage>
        <taxon>Bacteria</taxon>
        <taxon>Bacillati</taxon>
        <taxon>Bacillota</taxon>
        <taxon>Erysipelotrichia</taxon>
        <taxon>Erysipelotrichales</taxon>
        <taxon>Coprobacillaceae</taxon>
        <taxon>Faecalibacillus</taxon>
    </lineage>
</organism>
<comment type="caution">
    <text evidence="1">The sequence shown here is derived from an EMBL/GenBank/DDBJ whole genome shotgun (WGS) entry which is preliminary data.</text>
</comment>
<evidence type="ECO:0000313" key="1">
    <source>
        <dbReference type="EMBL" id="MCQ5060357.1"/>
    </source>
</evidence>
<gene>
    <name evidence="1" type="ORF">NE542_00675</name>
</gene>
<proteinExistence type="predicted"/>
<evidence type="ECO:0000313" key="2">
    <source>
        <dbReference type="Proteomes" id="UP001204814"/>
    </source>
</evidence>
<protein>
    <submittedName>
        <fullName evidence="1">Uncharacterized protein</fullName>
    </submittedName>
</protein>
<dbReference type="RefSeq" id="WP_227351871.1">
    <property type="nucleotide sequence ID" value="NZ_JAJDKX010000003.1"/>
</dbReference>
<dbReference type="Proteomes" id="UP001204814">
    <property type="component" value="Unassembled WGS sequence"/>
</dbReference>
<sequence length="126" mass="14464">MSFIDFFGNKVRARDVVCSNGNSLEISKEWQRLDINCGGFKTITVDLSKYNEFLLTIGTYPADQYRILSSTVIPKTALENMIGQDSNGYFQVRYSDYYWAGLDYLGNNKIRYRSSNNEGLATIWAR</sequence>
<name>A0AAP2UFK8_9FIRM</name>
<dbReference type="AlphaFoldDB" id="A0AAP2UFK8"/>
<dbReference type="EMBL" id="JANGBO010000001">
    <property type="protein sequence ID" value="MCQ5060357.1"/>
    <property type="molecule type" value="Genomic_DNA"/>
</dbReference>
<reference evidence="1" key="1">
    <citation type="submission" date="2022-06" db="EMBL/GenBank/DDBJ databases">
        <title>Isolation of gut microbiota from human fecal samples.</title>
        <authorList>
            <person name="Pamer E.G."/>
            <person name="Barat B."/>
            <person name="Waligurski E."/>
            <person name="Medina S."/>
            <person name="Paddock L."/>
            <person name="Mostad J."/>
        </authorList>
    </citation>
    <scope>NUCLEOTIDE SEQUENCE</scope>
    <source>
        <strain evidence="1">DFI.6.24</strain>
    </source>
</reference>
<accession>A0AAP2UFK8</accession>